<dbReference type="AlphaFoldDB" id="A0A2Z6RG94"/>
<comment type="caution">
    <text evidence="1">The sequence shown here is derived from an EMBL/GenBank/DDBJ whole genome shotgun (WGS) entry which is preliminary data.</text>
</comment>
<dbReference type="Proteomes" id="UP000247702">
    <property type="component" value="Unassembled WGS sequence"/>
</dbReference>
<proteinExistence type="predicted"/>
<evidence type="ECO:0000313" key="1">
    <source>
        <dbReference type="EMBL" id="GBB91526.1"/>
    </source>
</evidence>
<dbReference type="EMBL" id="BEXD01000989">
    <property type="protein sequence ID" value="GBB91526.1"/>
    <property type="molecule type" value="Genomic_DNA"/>
</dbReference>
<sequence>MELEPSYLQQLAIHLFWICPNNTSCEHRFLICGWLFNKRRLKLDIDHRVTVWIENTLELLNPKILNGLENVREFLEKKGEETNDNVNGNNQNDNEVAGRGILNYNVDDLMKEFED</sequence>
<accession>A0A2Z6RG94</accession>
<organism evidence="1 2">
    <name type="scientific">Rhizophagus clarus</name>
    <dbReference type="NCBI Taxonomy" id="94130"/>
    <lineage>
        <taxon>Eukaryota</taxon>
        <taxon>Fungi</taxon>
        <taxon>Fungi incertae sedis</taxon>
        <taxon>Mucoromycota</taxon>
        <taxon>Glomeromycotina</taxon>
        <taxon>Glomeromycetes</taxon>
        <taxon>Glomerales</taxon>
        <taxon>Glomeraceae</taxon>
        <taxon>Rhizophagus</taxon>
    </lineage>
</organism>
<protein>
    <recommendedName>
        <fullName evidence="3">HAT C-terminal dimerisation domain-containing protein</fullName>
    </recommendedName>
</protein>
<evidence type="ECO:0008006" key="3">
    <source>
        <dbReference type="Google" id="ProtNLM"/>
    </source>
</evidence>
<keyword evidence="2" id="KW-1185">Reference proteome</keyword>
<name>A0A2Z6RG94_9GLOM</name>
<dbReference type="STRING" id="94130.A0A2Z6RG94"/>
<gene>
    <name evidence="1" type="ORF">RclHR1_18890005</name>
</gene>
<reference evidence="1 2" key="1">
    <citation type="submission" date="2017-11" db="EMBL/GenBank/DDBJ databases">
        <title>The genome of Rhizophagus clarus HR1 reveals common genetic basis of auxotrophy among arbuscular mycorrhizal fungi.</title>
        <authorList>
            <person name="Kobayashi Y."/>
        </authorList>
    </citation>
    <scope>NUCLEOTIDE SEQUENCE [LARGE SCALE GENOMIC DNA]</scope>
    <source>
        <strain evidence="1 2">HR1</strain>
    </source>
</reference>
<evidence type="ECO:0000313" key="2">
    <source>
        <dbReference type="Proteomes" id="UP000247702"/>
    </source>
</evidence>